<dbReference type="RefSeq" id="WP_345693393.1">
    <property type="nucleotide sequence ID" value="NZ_BAABIT010000001.1"/>
</dbReference>
<evidence type="ECO:0000313" key="4">
    <source>
        <dbReference type="Proteomes" id="UP001595829"/>
    </source>
</evidence>
<keyword evidence="3" id="KW-0067">ATP-binding</keyword>
<keyword evidence="3" id="KW-0547">Nucleotide-binding</keyword>
<organism evidence="3 4">
    <name type="scientific">Streptomyces coeruleoprunus</name>
    <dbReference type="NCBI Taxonomy" id="285563"/>
    <lineage>
        <taxon>Bacteria</taxon>
        <taxon>Bacillati</taxon>
        <taxon>Actinomycetota</taxon>
        <taxon>Actinomycetes</taxon>
        <taxon>Kitasatosporales</taxon>
        <taxon>Streptomycetaceae</taxon>
        <taxon>Streptomyces</taxon>
    </lineage>
</organism>
<keyword evidence="1" id="KW-0723">Serine/threonine-protein kinase</keyword>
<sequence length="141" mass="14940">MTVDPAGGTPGTDEHVLMRRAFDGADIPELRVLVDSYAALAGLAEPRRGDFVVAVDAVAGNAVRHAGGRGVLVLARTPKELECRVRDRGPGFTEDVIPRLAPGIDGACPGRGLWLARLITDRLTVAREPVGSTVTFAMRLD</sequence>
<accession>A0ABV9XBZ5</accession>
<dbReference type="PANTHER" id="PTHR35526:SF3">
    <property type="entry name" value="ANTI-SIGMA-F FACTOR RSBW"/>
    <property type="match status" value="1"/>
</dbReference>
<dbReference type="InterPro" id="IPR036890">
    <property type="entry name" value="HATPase_C_sf"/>
</dbReference>
<gene>
    <name evidence="3" type="ORF">ACFPM3_04605</name>
</gene>
<feature type="domain" description="Histidine kinase/HSP90-like ATPase" evidence="2">
    <location>
        <begin position="25"/>
        <end position="136"/>
    </location>
</feature>
<dbReference type="EMBL" id="JBHSJD010000002">
    <property type="protein sequence ID" value="MFC5021433.1"/>
    <property type="molecule type" value="Genomic_DNA"/>
</dbReference>
<dbReference type="CDD" id="cd16936">
    <property type="entry name" value="HATPase_RsbW-like"/>
    <property type="match status" value="1"/>
</dbReference>
<reference evidence="4" key="1">
    <citation type="journal article" date="2019" name="Int. J. Syst. Evol. Microbiol.">
        <title>The Global Catalogue of Microorganisms (GCM) 10K type strain sequencing project: providing services to taxonomists for standard genome sequencing and annotation.</title>
        <authorList>
            <consortium name="The Broad Institute Genomics Platform"/>
            <consortium name="The Broad Institute Genome Sequencing Center for Infectious Disease"/>
            <person name="Wu L."/>
            <person name="Ma J."/>
        </authorList>
    </citation>
    <scope>NUCLEOTIDE SEQUENCE [LARGE SCALE GENOMIC DNA]</scope>
    <source>
        <strain evidence="4">CGMCC 4.1648</strain>
    </source>
</reference>
<keyword evidence="1" id="KW-0418">Kinase</keyword>
<protein>
    <submittedName>
        <fullName evidence="3">ATP-binding protein</fullName>
    </submittedName>
</protein>
<comment type="caution">
    <text evidence="3">The sequence shown here is derived from an EMBL/GenBank/DDBJ whole genome shotgun (WGS) entry which is preliminary data.</text>
</comment>
<dbReference type="PANTHER" id="PTHR35526">
    <property type="entry name" value="ANTI-SIGMA-F FACTOR RSBW-RELATED"/>
    <property type="match status" value="1"/>
</dbReference>
<evidence type="ECO:0000313" key="3">
    <source>
        <dbReference type="EMBL" id="MFC5021433.1"/>
    </source>
</evidence>
<proteinExistence type="predicted"/>
<dbReference type="SUPFAM" id="SSF55874">
    <property type="entry name" value="ATPase domain of HSP90 chaperone/DNA topoisomerase II/histidine kinase"/>
    <property type="match status" value="1"/>
</dbReference>
<keyword evidence="4" id="KW-1185">Reference proteome</keyword>
<evidence type="ECO:0000259" key="2">
    <source>
        <dbReference type="Pfam" id="PF13581"/>
    </source>
</evidence>
<evidence type="ECO:0000256" key="1">
    <source>
        <dbReference type="ARBA" id="ARBA00022527"/>
    </source>
</evidence>
<dbReference type="InterPro" id="IPR050267">
    <property type="entry name" value="Anti-sigma-factor_SerPK"/>
</dbReference>
<keyword evidence="1" id="KW-0808">Transferase</keyword>
<dbReference type="InterPro" id="IPR003594">
    <property type="entry name" value="HATPase_dom"/>
</dbReference>
<name>A0ABV9XBZ5_9ACTN</name>
<dbReference type="GO" id="GO:0005524">
    <property type="term" value="F:ATP binding"/>
    <property type="evidence" value="ECO:0007669"/>
    <property type="project" value="UniProtKB-KW"/>
</dbReference>
<dbReference type="Gene3D" id="3.30.565.10">
    <property type="entry name" value="Histidine kinase-like ATPase, C-terminal domain"/>
    <property type="match status" value="1"/>
</dbReference>
<dbReference type="Pfam" id="PF13581">
    <property type="entry name" value="HATPase_c_2"/>
    <property type="match status" value="1"/>
</dbReference>
<dbReference type="Proteomes" id="UP001595829">
    <property type="component" value="Unassembled WGS sequence"/>
</dbReference>